<dbReference type="SUPFAM" id="SSF53850">
    <property type="entry name" value="Periplasmic binding protein-like II"/>
    <property type="match status" value="1"/>
</dbReference>
<evidence type="ECO:0000256" key="4">
    <source>
        <dbReference type="HAMAP-Rule" id="MF_00995"/>
    </source>
</evidence>
<dbReference type="GO" id="GO:0009234">
    <property type="term" value="P:menaquinone biosynthetic process"/>
    <property type="evidence" value="ECO:0007669"/>
    <property type="project" value="UniProtKB-UniRule"/>
</dbReference>
<dbReference type="PANTHER" id="PTHR37690">
    <property type="entry name" value="CHORISMATE DEHYDRATASE"/>
    <property type="match status" value="1"/>
</dbReference>
<sequence length="279" mass="31515">MDARIRLGRINYLNCLPVYYGIEKGIVPINVDLFHGPPTKLNKMFIDGKLDITPISSIEYARNSEKSLILPNMSISADGRVTSILLISKLPAEKLDGKTLTMTKSSATSVVLLKILLAKYWRVKPRLLTREPDLSSMLTQGDAALLIGDDALRESRNVKEFYVYDLGEVWKNYTGLPMVFALWVIRNSYSADPQGLANVAGAFLKSKAWGVENMETLINEAEQTHHLPRDLISEHFAHIKHQLNDYYQTALLRYYKEAADIDLLKHVPELKIWGDNLVG</sequence>
<gene>
    <name evidence="4" type="primary">mqnA</name>
    <name evidence="5" type="ORF">MFMK1_002145</name>
</gene>
<dbReference type="CDD" id="cd13634">
    <property type="entry name" value="PBP2_Sco4506"/>
    <property type="match status" value="1"/>
</dbReference>
<comment type="function">
    <text evidence="4">Catalyzes the dehydration of chorismate into 3-[(1-carboxyvinyl)oxy]benzoate, a step in the biosynthesis of menaquinone (MK, vitamin K2).</text>
</comment>
<dbReference type="Gene3D" id="3.40.190.10">
    <property type="entry name" value="Periplasmic binding protein-like II"/>
    <property type="match status" value="2"/>
</dbReference>
<evidence type="ECO:0000313" key="5">
    <source>
        <dbReference type="EMBL" id="WRO22316.1"/>
    </source>
</evidence>
<evidence type="ECO:0000256" key="2">
    <source>
        <dbReference type="ARBA" id="ARBA00022428"/>
    </source>
</evidence>
<organism evidence="5 6">
    <name type="scientific">Metallumcola ferriviriculae</name>
    <dbReference type="NCBI Taxonomy" id="3039180"/>
    <lineage>
        <taxon>Bacteria</taxon>
        <taxon>Bacillati</taxon>
        <taxon>Bacillota</taxon>
        <taxon>Clostridia</taxon>
        <taxon>Neomoorellales</taxon>
        <taxon>Desulfitibacteraceae</taxon>
        <taxon>Metallumcola</taxon>
    </lineage>
</organism>
<evidence type="ECO:0000256" key="3">
    <source>
        <dbReference type="ARBA" id="ARBA00023239"/>
    </source>
</evidence>
<keyword evidence="3 4" id="KW-0456">Lyase</keyword>
<evidence type="ECO:0000313" key="6">
    <source>
        <dbReference type="Proteomes" id="UP001329915"/>
    </source>
</evidence>
<name>A0AAU0UMG4_9FIRM</name>
<evidence type="ECO:0000256" key="1">
    <source>
        <dbReference type="ARBA" id="ARBA00004863"/>
    </source>
</evidence>
<comment type="catalytic activity">
    <reaction evidence="4">
        <text>chorismate = 3-[(1-carboxyvinyl)-oxy]benzoate + H2O</text>
        <dbReference type="Rhea" id="RHEA:40051"/>
        <dbReference type="ChEBI" id="CHEBI:15377"/>
        <dbReference type="ChEBI" id="CHEBI:29748"/>
        <dbReference type="ChEBI" id="CHEBI:76981"/>
        <dbReference type="EC" id="4.2.1.151"/>
    </reaction>
</comment>
<dbReference type="EMBL" id="CP121694">
    <property type="protein sequence ID" value="WRO22316.1"/>
    <property type="molecule type" value="Genomic_DNA"/>
</dbReference>
<proteinExistence type="inferred from homology"/>
<dbReference type="RefSeq" id="WP_366921731.1">
    <property type="nucleotide sequence ID" value="NZ_CP121694.1"/>
</dbReference>
<dbReference type="Pfam" id="PF02621">
    <property type="entry name" value="VitK2_biosynth"/>
    <property type="match status" value="1"/>
</dbReference>
<comment type="pathway">
    <text evidence="1 4">Quinol/quinone metabolism; menaquinone biosynthesis.</text>
</comment>
<dbReference type="InterPro" id="IPR030868">
    <property type="entry name" value="MqnA"/>
</dbReference>
<comment type="similarity">
    <text evidence="4">Belongs to the MqnA/MqnD family. MqnA subfamily.</text>
</comment>
<dbReference type="HAMAP" id="MF_00995">
    <property type="entry name" value="MqnA"/>
    <property type="match status" value="1"/>
</dbReference>
<dbReference type="AlphaFoldDB" id="A0AAU0UMG4"/>
<dbReference type="InterPro" id="IPR003773">
    <property type="entry name" value="Menaquinone_biosynth"/>
</dbReference>
<protein>
    <recommendedName>
        <fullName evidence="4">Chorismate dehydratase</fullName>
        <ecNumber evidence="4">4.2.1.151</ecNumber>
    </recommendedName>
    <alternativeName>
        <fullName evidence="4">Menaquinone biosynthetic enzyme MqnA</fullName>
    </alternativeName>
</protein>
<dbReference type="EC" id="4.2.1.151" evidence="4"/>
<keyword evidence="6" id="KW-1185">Reference proteome</keyword>
<dbReference type="Proteomes" id="UP001329915">
    <property type="component" value="Chromosome"/>
</dbReference>
<dbReference type="GO" id="GO:0016836">
    <property type="term" value="F:hydro-lyase activity"/>
    <property type="evidence" value="ECO:0007669"/>
    <property type="project" value="UniProtKB-UniRule"/>
</dbReference>
<accession>A0AAU0UMG4</accession>
<dbReference type="PANTHER" id="PTHR37690:SF1">
    <property type="entry name" value="CHORISMATE DEHYDRATASE"/>
    <property type="match status" value="1"/>
</dbReference>
<dbReference type="KEGG" id="dbc:MFMK1_002145"/>
<reference evidence="5 6" key="1">
    <citation type="submission" date="2023-04" db="EMBL/GenBank/DDBJ databases">
        <authorList>
            <person name="Hsu D."/>
        </authorList>
    </citation>
    <scope>NUCLEOTIDE SEQUENCE [LARGE SCALE GENOMIC DNA]</scope>
    <source>
        <strain evidence="5 6">MK1</strain>
    </source>
</reference>
<keyword evidence="2 4" id="KW-0474">Menaquinone biosynthesis</keyword>